<dbReference type="GO" id="GO:0009379">
    <property type="term" value="C:Holliday junction helicase complex"/>
    <property type="evidence" value="ECO:0007669"/>
    <property type="project" value="InterPro"/>
</dbReference>
<keyword evidence="1" id="KW-0963">Cytoplasm</keyword>
<dbReference type="HAMAP" id="MF_00031">
    <property type="entry name" value="DNA_HJ_migration_RuvA"/>
    <property type="match status" value="1"/>
</dbReference>
<feature type="non-terminal residue" evidence="7">
    <location>
        <position position="1"/>
    </location>
</feature>
<dbReference type="InterPro" id="IPR011114">
    <property type="entry name" value="RuvA_C"/>
</dbReference>
<keyword evidence="4" id="KW-0233">DNA recombination</keyword>
<dbReference type="GO" id="GO:0006281">
    <property type="term" value="P:DNA repair"/>
    <property type="evidence" value="ECO:0007669"/>
    <property type="project" value="UniProtKB-KW"/>
</dbReference>
<evidence type="ECO:0000313" key="8">
    <source>
        <dbReference type="Proteomes" id="UP000228500"/>
    </source>
</evidence>
<dbReference type="GO" id="GO:0009378">
    <property type="term" value="F:four-way junction helicase activity"/>
    <property type="evidence" value="ECO:0007669"/>
    <property type="project" value="InterPro"/>
</dbReference>
<evidence type="ECO:0000256" key="2">
    <source>
        <dbReference type="ARBA" id="ARBA00022763"/>
    </source>
</evidence>
<dbReference type="Pfam" id="PF14520">
    <property type="entry name" value="HHH_5"/>
    <property type="match status" value="1"/>
</dbReference>
<sequence length="178" mass="19917">DEKSAVIDTASGVSYELFIMPSALSNKQLGDSLSVYTYLQVRDDAHVLFGFVSNEEKRFFHLLLSVPGVGPKTAFSIVSHITLEQAVKAVRSNTVKLFSEIPGIGKKTAMKILLELSVKFKTEFKFEQQLSSDDKTVIDALVELGYKKSEAQQLFEKLPKELSIEKKIQEALRMSVQK</sequence>
<evidence type="ECO:0000313" key="7">
    <source>
        <dbReference type="EMBL" id="PIX68622.1"/>
    </source>
</evidence>
<dbReference type="Gene3D" id="1.10.150.20">
    <property type="entry name" value="5' to 3' exonuclease, C-terminal subdomain"/>
    <property type="match status" value="1"/>
</dbReference>
<dbReference type="InterPro" id="IPR010994">
    <property type="entry name" value="RuvA_2-like"/>
</dbReference>
<dbReference type="GO" id="GO:0006310">
    <property type="term" value="P:DNA recombination"/>
    <property type="evidence" value="ECO:0007669"/>
    <property type="project" value="UniProtKB-KW"/>
</dbReference>
<dbReference type="GO" id="GO:0005524">
    <property type="term" value="F:ATP binding"/>
    <property type="evidence" value="ECO:0007669"/>
    <property type="project" value="InterPro"/>
</dbReference>
<name>A0A2M7LKN6_9BACT</name>
<dbReference type="NCBIfam" id="TIGR00084">
    <property type="entry name" value="ruvA"/>
    <property type="match status" value="1"/>
</dbReference>
<dbReference type="Proteomes" id="UP000228500">
    <property type="component" value="Unassembled WGS sequence"/>
</dbReference>
<dbReference type="InterPro" id="IPR003583">
    <property type="entry name" value="Hlx-hairpin-Hlx_DNA-bd_motif"/>
</dbReference>
<keyword evidence="5" id="KW-0234">DNA repair</keyword>
<dbReference type="SUPFAM" id="SSF47781">
    <property type="entry name" value="RuvA domain 2-like"/>
    <property type="match status" value="1"/>
</dbReference>
<evidence type="ECO:0000256" key="1">
    <source>
        <dbReference type="ARBA" id="ARBA00022490"/>
    </source>
</evidence>
<dbReference type="Gene3D" id="2.40.50.140">
    <property type="entry name" value="Nucleic acid-binding proteins"/>
    <property type="match status" value="1"/>
</dbReference>
<evidence type="ECO:0000256" key="3">
    <source>
        <dbReference type="ARBA" id="ARBA00023125"/>
    </source>
</evidence>
<accession>A0A2M7LKN6</accession>
<dbReference type="Pfam" id="PF01330">
    <property type="entry name" value="RuvA_N"/>
    <property type="match status" value="1"/>
</dbReference>
<dbReference type="AlphaFoldDB" id="A0A2M7LKN6"/>
<dbReference type="EMBL" id="PFJH01000095">
    <property type="protein sequence ID" value="PIX68622.1"/>
    <property type="molecule type" value="Genomic_DNA"/>
</dbReference>
<dbReference type="SMART" id="SM00278">
    <property type="entry name" value="HhH1"/>
    <property type="match status" value="2"/>
</dbReference>
<keyword evidence="2" id="KW-0227">DNA damage</keyword>
<dbReference type="Gene3D" id="1.10.8.10">
    <property type="entry name" value="DNA helicase RuvA subunit, C-terminal domain"/>
    <property type="match status" value="1"/>
</dbReference>
<dbReference type="SUPFAM" id="SSF50249">
    <property type="entry name" value="Nucleic acid-binding proteins"/>
    <property type="match status" value="1"/>
</dbReference>
<proteinExistence type="inferred from homology"/>
<evidence type="ECO:0000259" key="6">
    <source>
        <dbReference type="SMART" id="SM00278"/>
    </source>
</evidence>
<gene>
    <name evidence="7" type="primary">ruvA</name>
    <name evidence="7" type="ORF">COZ40_02335</name>
</gene>
<evidence type="ECO:0000256" key="4">
    <source>
        <dbReference type="ARBA" id="ARBA00023172"/>
    </source>
</evidence>
<protein>
    <submittedName>
        <fullName evidence="7">Holliday junction branch migration protein RuvA</fullName>
    </submittedName>
</protein>
<dbReference type="InterPro" id="IPR036267">
    <property type="entry name" value="RuvA_C_sf"/>
</dbReference>
<feature type="domain" description="Helix-hairpin-helix DNA-binding motif class 1" evidence="6">
    <location>
        <begin position="96"/>
        <end position="115"/>
    </location>
</feature>
<dbReference type="InterPro" id="IPR000085">
    <property type="entry name" value="RuvA"/>
</dbReference>
<dbReference type="InterPro" id="IPR012340">
    <property type="entry name" value="NA-bd_OB-fold"/>
</dbReference>
<comment type="caution">
    <text evidence="7">The sequence shown here is derived from an EMBL/GenBank/DDBJ whole genome shotgun (WGS) entry which is preliminary data.</text>
</comment>
<dbReference type="SUPFAM" id="SSF46929">
    <property type="entry name" value="DNA helicase RuvA subunit, C-terminal domain"/>
    <property type="match status" value="1"/>
</dbReference>
<feature type="domain" description="Helix-hairpin-helix DNA-binding motif class 1" evidence="6">
    <location>
        <begin position="61"/>
        <end position="80"/>
    </location>
</feature>
<organism evidence="7 8">
    <name type="scientific">Candidatus Roizmanbacteria bacterium CG_4_10_14_3_um_filter_39_13</name>
    <dbReference type="NCBI Taxonomy" id="1974831"/>
    <lineage>
        <taxon>Bacteria</taxon>
        <taxon>Candidatus Roizmaniibacteriota</taxon>
    </lineage>
</organism>
<evidence type="ECO:0000256" key="5">
    <source>
        <dbReference type="ARBA" id="ARBA00023204"/>
    </source>
</evidence>
<dbReference type="InterPro" id="IPR013849">
    <property type="entry name" value="DNA_helicase_Holl-junc_RuvA_I"/>
</dbReference>
<dbReference type="Pfam" id="PF07499">
    <property type="entry name" value="RuvA_C"/>
    <property type="match status" value="1"/>
</dbReference>
<keyword evidence="3" id="KW-0238">DNA-binding</keyword>
<dbReference type="GO" id="GO:0003677">
    <property type="term" value="F:DNA binding"/>
    <property type="evidence" value="ECO:0007669"/>
    <property type="project" value="UniProtKB-KW"/>
</dbReference>
<reference evidence="8" key="1">
    <citation type="submission" date="2017-09" db="EMBL/GenBank/DDBJ databases">
        <title>Depth-based differentiation of microbial function through sediment-hosted aquifers and enrichment of novel symbionts in the deep terrestrial subsurface.</title>
        <authorList>
            <person name="Probst A.J."/>
            <person name="Ladd B."/>
            <person name="Jarett J.K."/>
            <person name="Geller-Mcgrath D.E."/>
            <person name="Sieber C.M.K."/>
            <person name="Emerson J.B."/>
            <person name="Anantharaman K."/>
            <person name="Thomas B.C."/>
            <person name="Malmstrom R."/>
            <person name="Stieglmeier M."/>
            <person name="Klingl A."/>
            <person name="Woyke T."/>
            <person name="Ryan C.M."/>
            <person name="Banfield J.F."/>
        </authorList>
    </citation>
    <scope>NUCLEOTIDE SEQUENCE [LARGE SCALE GENOMIC DNA]</scope>
</reference>